<gene>
    <name evidence="2" type="ORF">TorRG33x02_259560</name>
</gene>
<keyword evidence="3" id="KW-1185">Reference proteome</keyword>
<dbReference type="InParanoid" id="A0A2P5D7R1"/>
<evidence type="ECO:0000313" key="2">
    <source>
        <dbReference type="EMBL" id="PON69333.1"/>
    </source>
</evidence>
<name>A0A2P5D7R1_TREOI</name>
<sequence length="32" mass="3588">MQRQQAQNQDFTQPEVGVEAKPSLKDVLSDLS</sequence>
<feature type="region of interest" description="Disordered" evidence="1">
    <location>
        <begin position="1"/>
        <end position="32"/>
    </location>
</feature>
<dbReference type="Proteomes" id="UP000237000">
    <property type="component" value="Unassembled WGS sequence"/>
</dbReference>
<accession>A0A2P5D7R1</accession>
<feature type="compositionally biased region" description="Basic and acidic residues" evidence="1">
    <location>
        <begin position="22"/>
        <end position="32"/>
    </location>
</feature>
<evidence type="ECO:0000256" key="1">
    <source>
        <dbReference type="SAM" id="MobiDB-lite"/>
    </source>
</evidence>
<evidence type="ECO:0000313" key="3">
    <source>
        <dbReference type="Proteomes" id="UP000237000"/>
    </source>
</evidence>
<dbReference type="AlphaFoldDB" id="A0A2P5D7R1"/>
<dbReference type="EMBL" id="JXTC01000289">
    <property type="protein sequence ID" value="PON69333.1"/>
    <property type="molecule type" value="Genomic_DNA"/>
</dbReference>
<organism evidence="2 3">
    <name type="scientific">Trema orientale</name>
    <name type="common">Charcoal tree</name>
    <name type="synonym">Celtis orientalis</name>
    <dbReference type="NCBI Taxonomy" id="63057"/>
    <lineage>
        <taxon>Eukaryota</taxon>
        <taxon>Viridiplantae</taxon>
        <taxon>Streptophyta</taxon>
        <taxon>Embryophyta</taxon>
        <taxon>Tracheophyta</taxon>
        <taxon>Spermatophyta</taxon>
        <taxon>Magnoliopsida</taxon>
        <taxon>eudicotyledons</taxon>
        <taxon>Gunneridae</taxon>
        <taxon>Pentapetalae</taxon>
        <taxon>rosids</taxon>
        <taxon>fabids</taxon>
        <taxon>Rosales</taxon>
        <taxon>Cannabaceae</taxon>
        <taxon>Trema</taxon>
    </lineage>
</organism>
<reference evidence="3" key="1">
    <citation type="submission" date="2016-06" db="EMBL/GenBank/DDBJ databases">
        <title>Parallel loss of symbiosis genes in relatives of nitrogen-fixing non-legume Parasponia.</title>
        <authorList>
            <person name="Van Velzen R."/>
            <person name="Holmer R."/>
            <person name="Bu F."/>
            <person name="Rutten L."/>
            <person name="Van Zeijl A."/>
            <person name="Liu W."/>
            <person name="Santuari L."/>
            <person name="Cao Q."/>
            <person name="Sharma T."/>
            <person name="Shen D."/>
            <person name="Roswanjaya Y."/>
            <person name="Wardhani T."/>
            <person name="Kalhor M.S."/>
            <person name="Jansen J."/>
            <person name="Van den Hoogen J."/>
            <person name="Gungor B."/>
            <person name="Hartog M."/>
            <person name="Hontelez J."/>
            <person name="Verver J."/>
            <person name="Yang W.-C."/>
            <person name="Schijlen E."/>
            <person name="Repin R."/>
            <person name="Schilthuizen M."/>
            <person name="Schranz E."/>
            <person name="Heidstra R."/>
            <person name="Miyata K."/>
            <person name="Fedorova E."/>
            <person name="Kohlen W."/>
            <person name="Bisseling T."/>
            <person name="Smit S."/>
            <person name="Geurts R."/>
        </authorList>
    </citation>
    <scope>NUCLEOTIDE SEQUENCE [LARGE SCALE GENOMIC DNA]</scope>
    <source>
        <strain evidence="3">cv. RG33-2</strain>
    </source>
</reference>
<protein>
    <submittedName>
        <fullName evidence="2">Uncharacterized protein</fullName>
    </submittedName>
</protein>
<comment type="caution">
    <text evidence="2">The sequence shown here is derived from an EMBL/GenBank/DDBJ whole genome shotgun (WGS) entry which is preliminary data.</text>
</comment>
<feature type="compositionally biased region" description="Polar residues" evidence="1">
    <location>
        <begin position="1"/>
        <end position="12"/>
    </location>
</feature>
<proteinExistence type="predicted"/>